<evidence type="ECO:0000259" key="7">
    <source>
        <dbReference type="PROSITE" id="PS50240"/>
    </source>
</evidence>
<dbReference type="GO" id="GO:0045967">
    <property type="term" value="P:negative regulation of growth rate"/>
    <property type="evidence" value="ECO:0007669"/>
    <property type="project" value="Ensembl"/>
</dbReference>
<gene>
    <name evidence="8" type="primary">TMPRSS4</name>
</gene>
<dbReference type="InterPro" id="IPR018114">
    <property type="entry name" value="TRYPSIN_HIS"/>
</dbReference>
<dbReference type="PROSITE" id="PS00135">
    <property type="entry name" value="TRYPSIN_SER"/>
    <property type="match status" value="1"/>
</dbReference>
<evidence type="ECO:0000256" key="1">
    <source>
        <dbReference type="ARBA" id="ARBA00009228"/>
    </source>
</evidence>
<dbReference type="Ensembl" id="ENSSPUT00000006853.1">
    <property type="protein sequence ID" value="ENSSPUP00000006438.1"/>
    <property type="gene ID" value="ENSSPUG00000004969.1"/>
</dbReference>
<sequence>CGQGVRSPRVVGGNAASIETWPWQVSLQHKKQHICGGSIIDPSWILTAAHCFKNNLATLNWQVKAGSEILSSAYTIPVEKVFIIDINYNFPKDNDIALVKLQSPLSIPGTVKPICLPFFDDELVPGTLLWVTGWGYTEQGGKLSKTLQQAQIKLIASPTCNADDAYRGEVTEKMLCAGLMEGGADTCQGDSGGPLMYDQSHWQVVGIVSWGHGCGGPSTPGVYTKVQVYLNWIHTVLR</sequence>
<keyword evidence="4 6" id="KW-0720">Serine protease</keyword>
<dbReference type="FunFam" id="2.40.10.10:FF:000003">
    <property type="entry name" value="Transmembrane serine protease 3"/>
    <property type="match status" value="1"/>
</dbReference>
<dbReference type="CDD" id="cd00190">
    <property type="entry name" value="Tryp_SPc"/>
    <property type="match status" value="1"/>
</dbReference>
<evidence type="ECO:0000256" key="3">
    <source>
        <dbReference type="ARBA" id="ARBA00022801"/>
    </source>
</evidence>
<dbReference type="GO" id="GO:0005615">
    <property type="term" value="C:extracellular space"/>
    <property type="evidence" value="ECO:0007669"/>
    <property type="project" value="Ensembl"/>
</dbReference>
<dbReference type="Pfam" id="PF00089">
    <property type="entry name" value="Trypsin"/>
    <property type="match status" value="1"/>
</dbReference>
<feature type="domain" description="Peptidase S1" evidence="7">
    <location>
        <begin position="10"/>
        <end position="238"/>
    </location>
</feature>
<dbReference type="GO" id="GO:0004252">
    <property type="term" value="F:serine-type endopeptidase activity"/>
    <property type="evidence" value="ECO:0007669"/>
    <property type="project" value="InterPro"/>
</dbReference>
<proteinExistence type="inferred from homology"/>
<name>A0A8D0GJW9_SPHPU</name>
<dbReference type="Gene3D" id="2.40.10.10">
    <property type="entry name" value="Trypsin-like serine proteases"/>
    <property type="match status" value="2"/>
</dbReference>
<protein>
    <submittedName>
        <fullName evidence="8">Transmembrane serine protease 4</fullName>
    </submittedName>
</protein>
<evidence type="ECO:0000313" key="8">
    <source>
        <dbReference type="Ensembl" id="ENSSPUP00000006438.1"/>
    </source>
</evidence>
<evidence type="ECO:0000256" key="5">
    <source>
        <dbReference type="ARBA" id="ARBA00023157"/>
    </source>
</evidence>
<dbReference type="InterPro" id="IPR001254">
    <property type="entry name" value="Trypsin_dom"/>
</dbReference>
<organism evidence="8 9">
    <name type="scientific">Sphenodon punctatus</name>
    <name type="common">Tuatara</name>
    <name type="synonym">Hatteria punctata</name>
    <dbReference type="NCBI Taxonomy" id="8508"/>
    <lineage>
        <taxon>Eukaryota</taxon>
        <taxon>Metazoa</taxon>
        <taxon>Chordata</taxon>
        <taxon>Craniata</taxon>
        <taxon>Vertebrata</taxon>
        <taxon>Euteleostomi</taxon>
        <taxon>Lepidosauria</taxon>
        <taxon>Sphenodontia</taxon>
        <taxon>Sphenodontidae</taxon>
        <taxon>Sphenodon</taxon>
    </lineage>
</organism>
<dbReference type="GO" id="GO:0009611">
    <property type="term" value="P:response to wounding"/>
    <property type="evidence" value="ECO:0007669"/>
    <property type="project" value="Ensembl"/>
</dbReference>
<dbReference type="PANTHER" id="PTHR24252">
    <property type="entry name" value="ACROSIN-RELATED"/>
    <property type="match status" value="1"/>
</dbReference>
<dbReference type="InterPro" id="IPR033116">
    <property type="entry name" value="TRYPSIN_SER"/>
</dbReference>
<dbReference type="OMA" id="ANPIAHG"/>
<keyword evidence="5" id="KW-1015">Disulfide bond</keyword>
<dbReference type="GO" id="GO:0030141">
    <property type="term" value="C:secretory granule"/>
    <property type="evidence" value="ECO:0007669"/>
    <property type="project" value="Ensembl"/>
</dbReference>
<dbReference type="InterPro" id="IPR043504">
    <property type="entry name" value="Peptidase_S1_PA_chymotrypsin"/>
</dbReference>
<reference evidence="8" key="1">
    <citation type="submission" date="2025-08" db="UniProtKB">
        <authorList>
            <consortium name="Ensembl"/>
        </authorList>
    </citation>
    <scope>IDENTIFICATION</scope>
</reference>
<keyword evidence="9" id="KW-1185">Reference proteome</keyword>
<dbReference type="PROSITE" id="PS00134">
    <property type="entry name" value="TRYPSIN_HIS"/>
    <property type="match status" value="1"/>
</dbReference>
<dbReference type="AlphaFoldDB" id="A0A8D0GJW9"/>
<keyword evidence="3 6" id="KW-0378">Hydrolase</keyword>
<dbReference type="SMART" id="SM00020">
    <property type="entry name" value="Tryp_SPc"/>
    <property type="match status" value="1"/>
</dbReference>
<dbReference type="PROSITE" id="PS50240">
    <property type="entry name" value="TRYPSIN_DOM"/>
    <property type="match status" value="1"/>
</dbReference>
<reference evidence="8" key="2">
    <citation type="submission" date="2025-09" db="UniProtKB">
        <authorList>
            <consortium name="Ensembl"/>
        </authorList>
    </citation>
    <scope>IDENTIFICATION</scope>
</reference>
<dbReference type="PRINTS" id="PR00722">
    <property type="entry name" value="CHYMOTRYPSIN"/>
</dbReference>
<dbReference type="InterPro" id="IPR001314">
    <property type="entry name" value="Peptidase_S1A"/>
</dbReference>
<dbReference type="GO" id="GO:0016485">
    <property type="term" value="P:protein processing"/>
    <property type="evidence" value="ECO:0007669"/>
    <property type="project" value="Ensembl"/>
</dbReference>
<dbReference type="GeneTree" id="ENSGT01020000230389"/>
<comment type="similarity">
    <text evidence="1">Belongs to the peptidase S1 family. Snake venom subfamily.</text>
</comment>
<evidence type="ECO:0000256" key="6">
    <source>
        <dbReference type="RuleBase" id="RU363034"/>
    </source>
</evidence>
<dbReference type="PANTHER" id="PTHR24252:SF17">
    <property type="entry name" value="SUPPRESSOR OF TUMORIGENICITY 14 PROTEIN HOMOLOG-RELATED"/>
    <property type="match status" value="1"/>
</dbReference>
<dbReference type="InterPro" id="IPR009003">
    <property type="entry name" value="Peptidase_S1_PA"/>
</dbReference>
<evidence type="ECO:0000256" key="4">
    <source>
        <dbReference type="ARBA" id="ARBA00022825"/>
    </source>
</evidence>
<evidence type="ECO:0000313" key="9">
    <source>
        <dbReference type="Proteomes" id="UP000694392"/>
    </source>
</evidence>
<keyword evidence="2 6" id="KW-0645">Protease</keyword>
<dbReference type="GO" id="GO:0035821">
    <property type="term" value="P:modulation of process of another organism"/>
    <property type="evidence" value="ECO:0007669"/>
    <property type="project" value="UniProtKB-ARBA"/>
</dbReference>
<evidence type="ECO:0000256" key="2">
    <source>
        <dbReference type="ARBA" id="ARBA00022670"/>
    </source>
</evidence>
<dbReference type="Proteomes" id="UP000694392">
    <property type="component" value="Unplaced"/>
</dbReference>
<dbReference type="SUPFAM" id="SSF50494">
    <property type="entry name" value="Trypsin-like serine proteases"/>
    <property type="match status" value="1"/>
</dbReference>
<accession>A0A8D0GJW9</accession>
<dbReference type="GO" id="GO:0046598">
    <property type="term" value="P:positive regulation of viral entry into host cell"/>
    <property type="evidence" value="ECO:0007669"/>
    <property type="project" value="Ensembl"/>
</dbReference>
<dbReference type="GO" id="GO:0010468">
    <property type="term" value="P:regulation of gene expression"/>
    <property type="evidence" value="ECO:0007669"/>
    <property type="project" value="Ensembl"/>
</dbReference>